<comment type="caution">
    <text evidence="1">The sequence shown here is derived from an EMBL/GenBank/DDBJ whole genome shotgun (WGS) entry which is preliminary data.</text>
</comment>
<evidence type="ECO:0000313" key="2">
    <source>
        <dbReference type="Proteomes" id="UP001259832"/>
    </source>
</evidence>
<sequence>MVRYIHNSSDESWHEMGQASRVGGEDEIEYMYATECLHFVAHLCRFLATIIAGLPSLDLPLNQ</sequence>
<dbReference type="Proteomes" id="UP001259832">
    <property type="component" value="Unassembled WGS sequence"/>
</dbReference>
<name>A0AAD9GV30_9STRA</name>
<dbReference type="EMBL" id="JASMQC010000005">
    <property type="protein sequence ID" value="KAK1945116.1"/>
    <property type="molecule type" value="Genomic_DNA"/>
</dbReference>
<proteinExistence type="predicted"/>
<dbReference type="AlphaFoldDB" id="A0AAD9GV30"/>
<evidence type="ECO:0000313" key="1">
    <source>
        <dbReference type="EMBL" id="KAK1945116.1"/>
    </source>
</evidence>
<reference evidence="1" key="1">
    <citation type="submission" date="2023-08" db="EMBL/GenBank/DDBJ databases">
        <title>Reference Genome Resource for the Citrus Pathogen Phytophthora citrophthora.</title>
        <authorList>
            <person name="Moller H."/>
            <person name="Coetzee B."/>
            <person name="Rose L.J."/>
            <person name="Van Niekerk J.M."/>
        </authorList>
    </citation>
    <scope>NUCLEOTIDE SEQUENCE</scope>
    <source>
        <strain evidence="1">STE-U-9442</strain>
    </source>
</reference>
<gene>
    <name evidence="1" type="ORF">P3T76_003649</name>
</gene>
<organism evidence="1 2">
    <name type="scientific">Phytophthora citrophthora</name>
    <dbReference type="NCBI Taxonomy" id="4793"/>
    <lineage>
        <taxon>Eukaryota</taxon>
        <taxon>Sar</taxon>
        <taxon>Stramenopiles</taxon>
        <taxon>Oomycota</taxon>
        <taxon>Peronosporomycetes</taxon>
        <taxon>Peronosporales</taxon>
        <taxon>Peronosporaceae</taxon>
        <taxon>Phytophthora</taxon>
    </lineage>
</organism>
<keyword evidence="2" id="KW-1185">Reference proteome</keyword>
<protein>
    <submittedName>
        <fullName evidence="1">Uncharacterized protein</fullName>
    </submittedName>
</protein>
<accession>A0AAD9GV30</accession>